<protein>
    <submittedName>
        <fullName evidence="1">Uncharacterized protein</fullName>
    </submittedName>
</protein>
<dbReference type="Gene3D" id="3.30.560.10">
    <property type="entry name" value="Glucose Oxidase, domain 3"/>
    <property type="match status" value="1"/>
</dbReference>
<proteinExistence type="predicted"/>
<name>A0A6A4HKW4_9AGAR</name>
<reference evidence="1" key="1">
    <citation type="journal article" date="2019" name="Environ. Microbiol.">
        <title>Fungal ecological strategies reflected in gene transcription - a case study of two litter decomposers.</title>
        <authorList>
            <person name="Barbi F."/>
            <person name="Kohler A."/>
            <person name="Barry K."/>
            <person name="Baskaran P."/>
            <person name="Daum C."/>
            <person name="Fauchery L."/>
            <person name="Ihrmark K."/>
            <person name="Kuo A."/>
            <person name="LaButti K."/>
            <person name="Lipzen A."/>
            <person name="Morin E."/>
            <person name="Grigoriev I.V."/>
            <person name="Henrissat B."/>
            <person name="Lindahl B."/>
            <person name="Martin F."/>
        </authorList>
    </citation>
    <scope>NUCLEOTIDE SEQUENCE</scope>
    <source>
        <strain evidence="1">JB14</strain>
    </source>
</reference>
<dbReference type="Proteomes" id="UP000799118">
    <property type="component" value="Unassembled WGS sequence"/>
</dbReference>
<accession>A0A6A4HKW4</accession>
<keyword evidence="2" id="KW-1185">Reference proteome</keyword>
<evidence type="ECO:0000313" key="2">
    <source>
        <dbReference type="Proteomes" id="UP000799118"/>
    </source>
</evidence>
<dbReference type="AlphaFoldDB" id="A0A6A4HKW4"/>
<organism evidence="1 2">
    <name type="scientific">Gymnopus androsaceus JB14</name>
    <dbReference type="NCBI Taxonomy" id="1447944"/>
    <lineage>
        <taxon>Eukaryota</taxon>
        <taxon>Fungi</taxon>
        <taxon>Dikarya</taxon>
        <taxon>Basidiomycota</taxon>
        <taxon>Agaricomycotina</taxon>
        <taxon>Agaricomycetes</taxon>
        <taxon>Agaricomycetidae</taxon>
        <taxon>Agaricales</taxon>
        <taxon>Marasmiineae</taxon>
        <taxon>Omphalotaceae</taxon>
        <taxon>Gymnopus</taxon>
    </lineage>
</organism>
<dbReference type="OrthoDB" id="269227at2759"/>
<gene>
    <name evidence="1" type="ORF">BT96DRAFT_1032399</name>
</gene>
<dbReference type="EMBL" id="ML769486">
    <property type="protein sequence ID" value="KAE9398191.1"/>
    <property type="molecule type" value="Genomic_DNA"/>
</dbReference>
<sequence length="128" mass="14215">MYPHAIGYTHITSGTNPWTPLRFNLRFLEDPIDIAILQWCYKRGHELAHQIRSFRGEIPAGNPKFPPTTTTNAASAASVVPSTPGPVNIDTPDIAYSVEDDKAIDNHHRVNLLGMFHSVNNFEAFGNC</sequence>
<dbReference type="SUPFAM" id="SSF54373">
    <property type="entry name" value="FAD-linked reductases, C-terminal domain"/>
    <property type="match status" value="1"/>
</dbReference>
<evidence type="ECO:0000313" key="1">
    <source>
        <dbReference type="EMBL" id="KAE9398191.1"/>
    </source>
</evidence>